<protein>
    <submittedName>
        <fullName evidence="3">Uncharacterized protein</fullName>
    </submittedName>
</protein>
<dbReference type="GeneID" id="8245592"/>
<keyword evidence="4" id="KW-1185">Reference proteome</keyword>
<dbReference type="KEGG" id="mis:MICPUN_108794"/>
<keyword evidence="2" id="KW-0472">Membrane</keyword>
<feature type="region of interest" description="Disordered" evidence="1">
    <location>
        <begin position="1"/>
        <end position="67"/>
    </location>
</feature>
<feature type="compositionally biased region" description="Basic and acidic residues" evidence="1">
    <location>
        <begin position="52"/>
        <end position="62"/>
    </location>
</feature>
<dbReference type="RefSeq" id="XP_002508248.1">
    <property type="nucleotide sequence ID" value="XM_002508202.1"/>
</dbReference>
<evidence type="ECO:0000256" key="1">
    <source>
        <dbReference type="SAM" id="MobiDB-lite"/>
    </source>
</evidence>
<evidence type="ECO:0000313" key="3">
    <source>
        <dbReference type="EMBL" id="ACO69506.1"/>
    </source>
</evidence>
<organism evidence="3 4">
    <name type="scientific">Micromonas commoda (strain RCC299 / NOUM17 / CCMP2709)</name>
    <name type="common">Picoplanktonic green alga</name>
    <dbReference type="NCBI Taxonomy" id="296587"/>
    <lineage>
        <taxon>Eukaryota</taxon>
        <taxon>Viridiplantae</taxon>
        <taxon>Chlorophyta</taxon>
        <taxon>Mamiellophyceae</taxon>
        <taxon>Mamiellales</taxon>
        <taxon>Mamiellaceae</taxon>
        <taxon>Micromonas</taxon>
    </lineage>
</organism>
<dbReference type="OrthoDB" id="10484170at2759"/>
<gene>
    <name evidence="3" type="ORF">MICPUN_108794</name>
</gene>
<proteinExistence type="predicted"/>
<feature type="transmembrane region" description="Helical" evidence="2">
    <location>
        <begin position="136"/>
        <end position="156"/>
    </location>
</feature>
<name>C1FG90_MICCC</name>
<keyword evidence="2" id="KW-0812">Transmembrane</keyword>
<dbReference type="Proteomes" id="UP000002009">
    <property type="component" value="Chromosome 8"/>
</dbReference>
<keyword evidence="2" id="KW-1133">Transmembrane helix</keyword>
<dbReference type="AlphaFoldDB" id="C1FG90"/>
<evidence type="ECO:0000256" key="2">
    <source>
        <dbReference type="SAM" id="Phobius"/>
    </source>
</evidence>
<dbReference type="EMBL" id="CP001575">
    <property type="protein sequence ID" value="ACO69506.1"/>
    <property type="molecule type" value="Genomic_DNA"/>
</dbReference>
<accession>C1FG90</accession>
<reference evidence="3 4" key="1">
    <citation type="journal article" date="2009" name="Science">
        <title>Green evolution and dynamic adaptations revealed by genomes of the marine picoeukaryotes Micromonas.</title>
        <authorList>
            <person name="Worden A.Z."/>
            <person name="Lee J.H."/>
            <person name="Mock T."/>
            <person name="Rouze P."/>
            <person name="Simmons M.P."/>
            <person name="Aerts A.L."/>
            <person name="Allen A.E."/>
            <person name="Cuvelier M.L."/>
            <person name="Derelle E."/>
            <person name="Everett M.V."/>
            <person name="Foulon E."/>
            <person name="Grimwood J."/>
            <person name="Gundlach H."/>
            <person name="Henrissat B."/>
            <person name="Napoli C."/>
            <person name="McDonald S.M."/>
            <person name="Parker M.S."/>
            <person name="Rombauts S."/>
            <person name="Salamov A."/>
            <person name="Von Dassow P."/>
            <person name="Badger J.H."/>
            <person name="Coutinho P.M."/>
            <person name="Demir E."/>
            <person name="Dubchak I."/>
            <person name="Gentemann C."/>
            <person name="Eikrem W."/>
            <person name="Gready J.E."/>
            <person name="John U."/>
            <person name="Lanier W."/>
            <person name="Lindquist E.A."/>
            <person name="Lucas S."/>
            <person name="Mayer K.F."/>
            <person name="Moreau H."/>
            <person name="Not F."/>
            <person name="Otillar R."/>
            <person name="Panaud O."/>
            <person name="Pangilinan J."/>
            <person name="Paulsen I."/>
            <person name="Piegu B."/>
            <person name="Poliakov A."/>
            <person name="Robbens S."/>
            <person name="Schmutz J."/>
            <person name="Toulza E."/>
            <person name="Wyss T."/>
            <person name="Zelensky A."/>
            <person name="Zhou K."/>
            <person name="Armbrust E.V."/>
            <person name="Bhattacharya D."/>
            <person name="Goodenough U.W."/>
            <person name="Van de Peer Y."/>
            <person name="Grigoriev I.V."/>
        </authorList>
    </citation>
    <scope>NUCLEOTIDE SEQUENCE [LARGE SCALE GENOMIC DNA]</scope>
    <source>
        <strain evidence="4">RCC299 / NOUM17</strain>
    </source>
</reference>
<sequence>MTSLWTAGTPLRVPNTPARVSQMHRSDVTASLGSRRVSAQDRRSLGLRSRRPLLERTRRDGSCKTGRFGPARASLGAALGEHAARVNLENILAPNLASTVTQTHATSVDEPLARISTDFSNAIAEVSLGHELEYLAAHPAHLAALAIGCGAVYYIVTRGRQKIRRLKAEFLSHGIDLTNVDDRLDTLTYLKKMQDQGMLPLGLEVCAMKQAEMEVLFMGNDGIAKWKKYYAERGIDIESAGDLDRVRKYVENLHHLEGCLLGIDMEALSN</sequence>
<evidence type="ECO:0000313" key="4">
    <source>
        <dbReference type="Proteomes" id="UP000002009"/>
    </source>
</evidence>
<dbReference type="InParanoid" id="C1FG90"/>